<sequence>MEIKSKLTSEQWQKFQMAKANITTEACRKYIKEGKAHSSEEWDALVNEITKEALHGKRVIDLIEID</sequence>
<keyword evidence="2" id="KW-1185">Reference proteome</keyword>
<name>A0ABY7VX54_9BACT</name>
<dbReference type="RefSeq" id="WP_274152494.1">
    <property type="nucleotide sequence ID" value="NZ_CP117812.1"/>
</dbReference>
<accession>A0ABY7VX54</accession>
<protein>
    <submittedName>
        <fullName evidence="1">Uncharacterized protein</fullName>
    </submittedName>
</protein>
<organism evidence="1 2">
    <name type="scientific">Lentisphaera profundi</name>
    <dbReference type="NCBI Taxonomy" id="1658616"/>
    <lineage>
        <taxon>Bacteria</taxon>
        <taxon>Pseudomonadati</taxon>
        <taxon>Lentisphaerota</taxon>
        <taxon>Lentisphaeria</taxon>
        <taxon>Lentisphaerales</taxon>
        <taxon>Lentisphaeraceae</taxon>
        <taxon>Lentisphaera</taxon>
    </lineage>
</organism>
<evidence type="ECO:0000313" key="2">
    <source>
        <dbReference type="Proteomes" id="UP001214250"/>
    </source>
</evidence>
<reference evidence="1 2" key="1">
    <citation type="submission" date="2023-02" db="EMBL/GenBank/DDBJ databases">
        <title>Genome sequence of Lentisphaera profundi SAORIC-696.</title>
        <authorList>
            <person name="Kim e."/>
            <person name="Cho J.-C."/>
            <person name="Choi A."/>
            <person name="Kang I."/>
        </authorList>
    </citation>
    <scope>NUCLEOTIDE SEQUENCE [LARGE SCALE GENOMIC DNA]</scope>
    <source>
        <strain evidence="1 2">SAORIC-696</strain>
    </source>
</reference>
<dbReference type="Proteomes" id="UP001214250">
    <property type="component" value="Chromosome 2"/>
</dbReference>
<evidence type="ECO:0000313" key="1">
    <source>
        <dbReference type="EMBL" id="WDE97853.1"/>
    </source>
</evidence>
<proteinExistence type="predicted"/>
<dbReference type="EMBL" id="CP117812">
    <property type="protein sequence ID" value="WDE97853.1"/>
    <property type="molecule type" value="Genomic_DNA"/>
</dbReference>
<gene>
    <name evidence="1" type="ORF">PQO03_18675</name>
</gene>